<feature type="domain" description="Aminoglycoside phosphotransferase" evidence="2">
    <location>
        <begin position="68"/>
        <end position="146"/>
    </location>
</feature>
<feature type="compositionally biased region" description="Low complexity" evidence="1">
    <location>
        <begin position="11"/>
        <end position="36"/>
    </location>
</feature>
<sequence length="199" mass="20814">MAVDAQRARRAAAPHLGAGRVPARGARRGLVAPGRRAGLDGAHAPAGGSGGRGDSAVSACRTGWSPRAARAVAEERGELLDRVDRASLLTGDLWTPDVLLADGAPRPLVTGVLDLDRAEWGDPLADWAVWTARRKPGREGFWGGYGTLPDDEGARVRLALYSARHRAVVRLEHARLGERDGVSTGDGALEGELAALLAA</sequence>
<dbReference type="InterPro" id="IPR011009">
    <property type="entry name" value="Kinase-like_dom_sf"/>
</dbReference>
<evidence type="ECO:0000313" key="4">
    <source>
        <dbReference type="Proteomes" id="UP000677152"/>
    </source>
</evidence>
<accession>A0AA45L8Y6</accession>
<dbReference type="SUPFAM" id="SSF56112">
    <property type="entry name" value="Protein kinase-like (PK-like)"/>
    <property type="match status" value="1"/>
</dbReference>
<evidence type="ECO:0000313" key="3">
    <source>
        <dbReference type="EMBL" id="QUF05526.1"/>
    </source>
</evidence>
<proteinExistence type="predicted"/>
<gene>
    <name evidence="3" type="ORF">KCV87_05355</name>
</gene>
<evidence type="ECO:0000259" key="2">
    <source>
        <dbReference type="Pfam" id="PF01636"/>
    </source>
</evidence>
<dbReference type="Proteomes" id="UP000677152">
    <property type="component" value="Chromosome"/>
</dbReference>
<dbReference type="Pfam" id="PF01636">
    <property type="entry name" value="APH"/>
    <property type="match status" value="1"/>
</dbReference>
<dbReference type="Gene3D" id="3.90.1200.10">
    <property type="match status" value="1"/>
</dbReference>
<feature type="region of interest" description="Disordered" evidence="1">
    <location>
        <begin position="1"/>
        <end position="59"/>
    </location>
</feature>
<protein>
    <submittedName>
        <fullName evidence="3">Phosphotransferase</fullName>
    </submittedName>
</protein>
<organism evidence="3 4">
    <name type="scientific">Actinosynnema pretiosum subsp. pretiosum</name>
    <dbReference type="NCBI Taxonomy" id="103721"/>
    <lineage>
        <taxon>Bacteria</taxon>
        <taxon>Bacillati</taxon>
        <taxon>Actinomycetota</taxon>
        <taxon>Actinomycetes</taxon>
        <taxon>Pseudonocardiales</taxon>
        <taxon>Pseudonocardiaceae</taxon>
        <taxon>Actinosynnema</taxon>
    </lineage>
</organism>
<dbReference type="EMBL" id="CP073249">
    <property type="protein sequence ID" value="QUF05526.1"/>
    <property type="molecule type" value="Genomic_DNA"/>
</dbReference>
<reference evidence="3" key="1">
    <citation type="submission" date="2021-04" db="EMBL/GenBank/DDBJ databases">
        <title>Genomic sequence of Actinosynnema pretiosum subsp. pretiosum ATCC 31280 (C-14919).</title>
        <authorList>
            <person name="Bai L."/>
            <person name="Wang X."/>
            <person name="Xiao Y."/>
        </authorList>
    </citation>
    <scope>NUCLEOTIDE SEQUENCE</scope>
    <source>
        <strain evidence="3">ATCC 31280</strain>
    </source>
</reference>
<dbReference type="InterPro" id="IPR002575">
    <property type="entry name" value="Aminoglycoside_PTrfase"/>
</dbReference>
<name>A0AA45L8Y6_9PSEU</name>
<evidence type="ECO:0000256" key="1">
    <source>
        <dbReference type="SAM" id="MobiDB-lite"/>
    </source>
</evidence>
<dbReference type="AlphaFoldDB" id="A0AA45L8Y6"/>